<evidence type="ECO:0000313" key="1">
    <source>
        <dbReference type="EMBL" id="KAJ7757221.1"/>
    </source>
</evidence>
<organism evidence="1 2">
    <name type="scientific">Mycena maculata</name>
    <dbReference type="NCBI Taxonomy" id="230809"/>
    <lineage>
        <taxon>Eukaryota</taxon>
        <taxon>Fungi</taxon>
        <taxon>Dikarya</taxon>
        <taxon>Basidiomycota</taxon>
        <taxon>Agaricomycotina</taxon>
        <taxon>Agaricomycetes</taxon>
        <taxon>Agaricomycetidae</taxon>
        <taxon>Agaricales</taxon>
        <taxon>Marasmiineae</taxon>
        <taxon>Mycenaceae</taxon>
        <taxon>Mycena</taxon>
    </lineage>
</organism>
<dbReference type="Proteomes" id="UP001215280">
    <property type="component" value="Unassembled WGS sequence"/>
</dbReference>
<dbReference type="EMBL" id="JARJLG010000059">
    <property type="protein sequence ID" value="KAJ7757221.1"/>
    <property type="molecule type" value="Genomic_DNA"/>
</dbReference>
<reference evidence="1" key="1">
    <citation type="submission" date="2023-03" db="EMBL/GenBank/DDBJ databases">
        <title>Massive genome expansion in bonnet fungi (Mycena s.s.) driven by repeated elements and novel gene families across ecological guilds.</title>
        <authorList>
            <consortium name="Lawrence Berkeley National Laboratory"/>
            <person name="Harder C.B."/>
            <person name="Miyauchi S."/>
            <person name="Viragh M."/>
            <person name="Kuo A."/>
            <person name="Thoen E."/>
            <person name="Andreopoulos B."/>
            <person name="Lu D."/>
            <person name="Skrede I."/>
            <person name="Drula E."/>
            <person name="Henrissat B."/>
            <person name="Morin E."/>
            <person name="Kohler A."/>
            <person name="Barry K."/>
            <person name="LaButti K."/>
            <person name="Morin E."/>
            <person name="Salamov A."/>
            <person name="Lipzen A."/>
            <person name="Mereny Z."/>
            <person name="Hegedus B."/>
            <person name="Baldrian P."/>
            <person name="Stursova M."/>
            <person name="Weitz H."/>
            <person name="Taylor A."/>
            <person name="Grigoriev I.V."/>
            <person name="Nagy L.G."/>
            <person name="Martin F."/>
            <person name="Kauserud H."/>
        </authorList>
    </citation>
    <scope>NUCLEOTIDE SEQUENCE</scope>
    <source>
        <strain evidence="1">CBHHK188m</strain>
    </source>
</reference>
<accession>A0AAD7J874</accession>
<comment type="caution">
    <text evidence="1">The sequence shown here is derived from an EMBL/GenBank/DDBJ whole genome shotgun (WGS) entry which is preliminary data.</text>
</comment>
<name>A0AAD7J874_9AGAR</name>
<proteinExistence type="predicted"/>
<protein>
    <submittedName>
        <fullName evidence="1">Uncharacterized protein</fullName>
    </submittedName>
</protein>
<gene>
    <name evidence="1" type="ORF">DFH07DRAFT_958811</name>
</gene>
<evidence type="ECO:0000313" key="2">
    <source>
        <dbReference type="Proteomes" id="UP001215280"/>
    </source>
</evidence>
<keyword evidence="2" id="KW-1185">Reference proteome</keyword>
<dbReference type="AlphaFoldDB" id="A0AAD7J874"/>
<sequence length="99" mass="11740">MSHSTHLSHFPSECVRPELRRWLHAHSDGEDCEQFWAHRPRLAIARHARLAAEMAEMERRHVRAFLLSIAEAATHYSLADLEWALEFAFRERLRRRGIQ</sequence>